<keyword evidence="1" id="KW-0472">Membrane</keyword>
<dbReference type="AlphaFoldDB" id="A0A9N8S2L2"/>
<protein>
    <submittedName>
        <fullName evidence="2">Uncharacterized protein</fullName>
    </submittedName>
</protein>
<accession>A0A9N8S2L2</accession>
<evidence type="ECO:0000313" key="3">
    <source>
        <dbReference type="Proteomes" id="UP000789704"/>
    </source>
</evidence>
<evidence type="ECO:0000256" key="1">
    <source>
        <dbReference type="SAM" id="Phobius"/>
    </source>
</evidence>
<organism evidence="2 3">
    <name type="scientific">Paraburkholderia saeva</name>
    <dbReference type="NCBI Taxonomy" id="2777537"/>
    <lineage>
        <taxon>Bacteria</taxon>
        <taxon>Pseudomonadati</taxon>
        <taxon>Pseudomonadota</taxon>
        <taxon>Betaproteobacteria</taxon>
        <taxon>Burkholderiales</taxon>
        <taxon>Burkholderiaceae</taxon>
        <taxon>Paraburkholderia</taxon>
    </lineage>
</organism>
<keyword evidence="1" id="KW-1133">Transmembrane helix</keyword>
<name>A0A9N8S2L2_9BURK</name>
<dbReference type="EMBL" id="CAJQZC010000022">
    <property type="protein sequence ID" value="CAG4928352.1"/>
    <property type="molecule type" value="Genomic_DNA"/>
</dbReference>
<gene>
    <name evidence="2" type="ORF">LMG31841_05811</name>
</gene>
<proteinExistence type="predicted"/>
<feature type="transmembrane region" description="Helical" evidence="1">
    <location>
        <begin position="34"/>
        <end position="54"/>
    </location>
</feature>
<dbReference type="RefSeq" id="WP_228883993.1">
    <property type="nucleotide sequence ID" value="NZ_CAJQZC010000022.1"/>
</dbReference>
<keyword evidence="1" id="KW-0812">Transmembrane</keyword>
<sequence length="102" mass="10985">MRNKLSQIHPSALGGYTLDGPYFRQPLKATRRALRARLALLLAVVVGGCGQAGAEDSSLDYVGGMNSVARVIDHETGCQYITMSGRITPRLNAYGKPMCSRS</sequence>
<evidence type="ECO:0000313" key="2">
    <source>
        <dbReference type="EMBL" id="CAG4928352.1"/>
    </source>
</evidence>
<comment type="caution">
    <text evidence="2">The sequence shown here is derived from an EMBL/GenBank/DDBJ whole genome shotgun (WGS) entry which is preliminary data.</text>
</comment>
<keyword evidence="3" id="KW-1185">Reference proteome</keyword>
<reference evidence="2" key="1">
    <citation type="submission" date="2021-04" db="EMBL/GenBank/DDBJ databases">
        <authorList>
            <person name="Vanwijnsberghe S."/>
        </authorList>
    </citation>
    <scope>NUCLEOTIDE SEQUENCE</scope>
    <source>
        <strain evidence="2">LMG 31841</strain>
    </source>
</reference>
<dbReference type="Proteomes" id="UP000789704">
    <property type="component" value="Unassembled WGS sequence"/>
</dbReference>